<dbReference type="CDD" id="cd06606">
    <property type="entry name" value="STKc_MAPKKK"/>
    <property type="match status" value="1"/>
</dbReference>
<accession>A0A0G4ELX1</accession>
<feature type="region of interest" description="Disordered" evidence="5">
    <location>
        <begin position="143"/>
        <end position="250"/>
    </location>
</feature>
<proteinExistence type="predicted"/>
<feature type="region of interest" description="Disordered" evidence="5">
    <location>
        <begin position="490"/>
        <end position="509"/>
    </location>
</feature>
<dbReference type="InterPro" id="IPR008271">
    <property type="entry name" value="Ser/Thr_kinase_AS"/>
</dbReference>
<feature type="region of interest" description="Disordered" evidence="5">
    <location>
        <begin position="1"/>
        <end position="36"/>
    </location>
</feature>
<evidence type="ECO:0000256" key="4">
    <source>
        <dbReference type="ARBA" id="ARBA00022840"/>
    </source>
</evidence>
<reference evidence="7 8" key="1">
    <citation type="submission" date="2014-11" db="EMBL/GenBank/DDBJ databases">
        <authorList>
            <person name="Zhu J."/>
            <person name="Qi W."/>
            <person name="Song R."/>
        </authorList>
    </citation>
    <scope>NUCLEOTIDE SEQUENCE [LARGE SCALE GENOMIC DNA]</scope>
</reference>
<feature type="compositionally biased region" description="Pro residues" evidence="5">
    <location>
        <begin position="231"/>
        <end position="241"/>
    </location>
</feature>
<dbReference type="PANTHER" id="PTHR48016:SF56">
    <property type="entry name" value="MAPKK KINASE"/>
    <property type="match status" value="1"/>
</dbReference>
<evidence type="ECO:0000259" key="6">
    <source>
        <dbReference type="PROSITE" id="PS50011"/>
    </source>
</evidence>
<keyword evidence="1" id="KW-0808">Transferase</keyword>
<evidence type="ECO:0000256" key="5">
    <source>
        <dbReference type="SAM" id="MobiDB-lite"/>
    </source>
</evidence>
<evidence type="ECO:0000256" key="3">
    <source>
        <dbReference type="ARBA" id="ARBA00022777"/>
    </source>
</evidence>
<evidence type="ECO:0000256" key="2">
    <source>
        <dbReference type="ARBA" id="ARBA00022741"/>
    </source>
</evidence>
<feature type="compositionally biased region" description="Low complexity" evidence="5">
    <location>
        <begin position="186"/>
        <end position="213"/>
    </location>
</feature>
<evidence type="ECO:0000313" key="8">
    <source>
        <dbReference type="Proteomes" id="UP000041254"/>
    </source>
</evidence>
<dbReference type="InterPro" id="IPR011009">
    <property type="entry name" value="Kinase-like_dom_sf"/>
</dbReference>
<dbReference type="Proteomes" id="UP000041254">
    <property type="component" value="Unassembled WGS sequence"/>
</dbReference>
<dbReference type="Gene3D" id="1.10.510.10">
    <property type="entry name" value="Transferase(Phosphotransferase) domain 1"/>
    <property type="match status" value="1"/>
</dbReference>
<feature type="region of interest" description="Disordered" evidence="5">
    <location>
        <begin position="353"/>
        <end position="453"/>
    </location>
</feature>
<dbReference type="GO" id="GO:0005524">
    <property type="term" value="F:ATP binding"/>
    <property type="evidence" value="ECO:0007669"/>
    <property type="project" value="UniProtKB-KW"/>
</dbReference>
<feature type="compositionally biased region" description="Low complexity" evidence="5">
    <location>
        <begin position="639"/>
        <end position="657"/>
    </location>
</feature>
<feature type="compositionally biased region" description="Pro residues" evidence="5">
    <location>
        <begin position="52"/>
        <end position="63"/>
    </location>
</feature>
<feature type="domain" description="Protein kinase" evidence="6">
    <location>
        <begin position="670"/>
        <end position="931"/>
    </location>
</feature>
<feature type="compositionally biased region" description="Polar residues" evidence="5">
    <location>
        <begin position="418"/>
        <end position="431"/>
    </location>
</feature>
<dbReference type="VEuPathDB" id="CryptoDB:Vbra_4009"/>
<dbReference type="GO" id="GO:0004672">
    <property type="term" value="F:protein kinase activity"/>
    <property type="evidence" value="ECO:0007669"/>
    <property type="project" value="InterPro"/>
</dbReference>
<dbReference type="OrthoDB" id="285405at2759"/>
<keyword evidence="3" id="KW-0418">Kinase</keyword>
<dbReference type="EMBL" id="CDMY01000263">
    <property type="protein sequence ID" value="CEL98122.1"/>
    <property type="molecule type" value="Genomic_DNA"/>
</dbReference>
<protein>
    <recommendedName>
        <fullName evidence="6">Protein kinase domain-containing protein</fullName>
    </recommendedName>
</protein>
<dbReference type="AlphaFoldDB" id="A0A0G4ELX1"/>
<organism evidence="7 8">
    <name type="scientific">Vitrella brassicaformis (strain CCMP3155)</name>
    <dbReference type="NCBI Taxonomy" id="1169540"/>
    <lineage>
        <taxon>Eukaryota</taxon>
        <taxon>Sar</taxon>
        <taxon>Alveolata</taxon>
        <taxon>Colpodellida</taxon>
        <taxon>Vitrellaceae</taxon>
        <taxon>Vitrella</taxon>
    </lineage>
</organism>
<dbReference type="PROSITE" id="PS00108">
    <property type="entry name" value="PROTEIN_KINASE_ST"/>
    <property type="match status" value="1"/>
</dbReference>
<dbReference type="InterPro" id="IPR000719">
    <property type="entry name" value="Prot_kinase_dom"/>
</dbReference>
<dbReference type="PROSITE" id="PS50011">
    <property type="entry name" value="PROTEIN_KINASE_DOM"/>
    <property type="match status" value="1"/>
</dbReference>
<dbReference type="PANTHER" id="PTHR48016">
    <property type="entry name" value="MAP KINASE KINASE KINASE SSK2-RELATED-RELATED"/>
    <property type="match status" value="1"/>
</dbReference>
<keyword evidence="2" id="KW-0547">Nucleotide-binding</keyword>
<feature type="compositionally biased region" description="Basic and acidic residues" evidence="5">
    <location>
        <begin position="490"/>
        <end position="499"/>
    </location>
</feature>
<feature type="region of interest" description="Disordered" evidence="5">
    <location>
        <begin position="320"/>
        <end position="341"/>
    </location>
</feature>
<evidence type="ECO:0000256" key="1">
    <source>
        <dbReference type="ARBA" id="ARBA00022679"/>
    </source>
</evidence>
<feature type="compositionally biased region" description="Basic and acidic residues" evidence="5">
    <location>
        <begin position="163"/>
        <end position="172"/>
    </location>
</feature>
<dbReference type="InterPro" id="IPR050538">
    <property type="entry name" value="MAP_kinase_kinase_kinase"/>
</dbReference>
<feature type="compositionally biased region" description="Polar residues" evidence="5">
    <location>
        <begin position="371"/>
        <end position="384"/>
    </location>
</feature>
<sequence length="932" mass="100223">MSSAASPAALPPGGLPTSPTRRKYRAHTANPSTSLSAAAAAAASSYVAIETAPPPRPLTPGPPHGGRHNDMWGQGAPRLNLSSDLLSVTSIGQNRQTLSPAPLDLSAAFSSPLVLSSRRNDKAAHLPHIDLASLFPAHSASHALSPMTKTKTTRMPPQSPSRVYREHRDLRTLDAPSPFPFPPASPAARTTSPSSNTRTAQGGAATATSAAASSPPPTSSSNVEMVVVGVRPPPNPPPFPHGQPQGRARRYHQPLRHCNVEATKSPSGGVKALSVKPLEKHKAEIWAFAKFMALFKNNPFDKAGKGGRLGKAANKLLLPPGAAAGKKGSGGQAGSGGRPDRAAAGWVKVLQSAAMEGKKSSGDSSTSSSSNQTPVWGSFQSSQGGPAAANKPPGIAVGVLEQPTSEPGTPVEREDQDTVSSSGPGSRQSVQSEHRSNKGSRTPPPRFKYSDISIREDLSEADVSDLEERNSVILFAKHLPMALSMIREGKTARSDRHAGGESSGGNDDVDEEQLFNILDLLQTHGIDVRQSLSVFTSQWDDDTHARGSFVSDWNDCISQRTSLYPLEEEEEQGQQHNDKDETHEDDKTQSDVDRDAFFYTAREGGLPAAESNHPPEEPVRGERRSWVPPPPLVTKPDQDGSSSSPKDGSGSPGVSVPATPRRLRGQTISWLRGDTIGVGSLGRVFHGLNEKTGGTLAVKEVLIDPHSEEDKMFAEALQHEVSLLEDLQHEHICHYYGKDIIGDRLYVYLEYMPGGSVAAALEQFGAFDESLIATYTKQILMGLQYLHNKNIIHRDIKGANILIGLHCTVKLTDFGCSKRSEHSMAQTMKGSVLWMAPEVMKGGEKGYGRKADIWSLGCVIVEMATARHPWETDTFKFDNELAAMFKIAMTQETPPIPSHLSVCCQDFLSRCFQRDPEARPEAAELLEHPFVL</sequence>
<dbReference type="Pfam" id="PF00069">
    <property type="entry name" value="Pkinase"/>
    <property type="match status" value="1"/>
</dbReference>
<keyword evidence="8" id="KW-1185">Reference proteome</keyword>
<evidence type="ECO:0000313" key="7">
    <source>
        <dbReference type="EMBL" id="CEL98122.1"/>
    </source>
</evidence>
<dbReference type="InParanoid" id="A0A0G4ELX1"/>
<feature type="compositionally biased region" description="Gly residues" evidence="5">
    <location>
        <begin position="327"/>
        <end position="337"/>
    </location>
</feature>
<dbReference type="SUPFAM" id="SSF56112">
    <property type="entry name" value="Protein kinase-like (PK-like)"/>
    <property type="match status" value="1"/>
</dbReference>
<name>A0A0G4ELX1_VITBC</name>
<feature type="compositionally biased region" description="Basic and acidic residues" evidence="5">
    <location>
        <begin position="576"/>
        <end position="596"/>
    </location>
</feature>
<feature type="region of interest" description="Disordered" evidence="5">
    <location>
        <begin position="568"/>
        <end position="663"/>
    </location>
</feature>
<gene>
    <name evidence="7" type="ORF">Vbra_4009</name>
</gene>
<feature type="region of interest" description="Disordered" evidence="5">
    <location>
        <begin position="48"/>
        <end position="77"/>
    </location>
</feature>
<dbReference type="STRING" id="1169540.A0A0G4ELX1"/>
<feature type="compositionally biased region" description="Basic and acidic residues" evidence="5">
    <location>
        <begin position="613"/>
        <end position="625"/>
    </location>
</feature>
<keyword evidence="4" id="KW-0067">ATP-binding</keyword>
<dbReference type="SMART" id="SM00220">
    <property type="entry name" value="S_TKc"/>
    <property type="match status" value="1"/>
</dbReference>